<feature type="region of interest" description="Disordered" evidence="1">
    <location>
        <begin position="191"/>
        <end position="219"/>
    </location>
</feature>
<feature type="region of interest" description="Disordered" evidence="1">
    <location>
        <begin position="252"/>
        <end position="378"/>
    </location>
</feature>
<accession>A0ABM8D3D3</accession>
<evidence type="ECO:0000256" key="1">
    <source>
        <dbReference type="SAM" id="MobiDB-lite"/>
    </source>
</evidence>
<proteinExistence type="predicted"/>
<sequence>MAPTAAETKAKKASALASSPLASVASEVKHFWPVDLHCPPGASEGLRAYIAMADTAIQTAVDLLGRGMTTPPPKVSDLLEPEFYKALGKGEADDEYRKTIDKVEARQLQLLQMDDKVVKTSVTVAAEQVSALRSIKTIVAELNTKLKAAGTGKLKPAQELPLLEAVAAAVEAVYDKVTAIADLNEDMANGKGNGNSNGGGQNAGGGTAGGTSGGGGGGDGGLSSLLPMLAMLPMAAMPLISQIPEMLQNAEEDKAKKAEENQNHGAPGQPGQAPPPGNQGQPAAAPPQGDPNAQPAAAQPAAAQPETAPPGGITAAPAANTAPPAEQDGAPAATASPSVIPARRTRDGSATARTGSETAQEAEAEGEPTPEETPVIEA</sequence>
<organism evidence="2 3">
    <name type="scientific">Nocardia sputorum</name>
    <dbReference type="NCBI Taxonomy" id="2984338"/>
    <lineage>
        <taxon>Bacteria</taxon>
        <taxon>Bacillati</taxon>
        <taxon>Actinomycetota</taxon>
        <taxon>Actinomycetes</taxon>
        <taxon>Mycobacteriales</taxon>
        <taxon>Nocardiaceae</taxon>
        <taxon>Nocardia</taxon>
    </lineage>
</organism>
<dbReference type="Proteomes" id="UP001317870">
    <property type="component" value="Chromosome"/>
</dbReference>
<reference evidence="2 3" key="1">
    <citation type="submission" date="2022-11" db="EMBL/GenBank/DDBJ databases">
        <title>Genome Sequencing of Nocardia sp. ON39_IFM12276 and assembly.</title>
        <authorList>
            <person name="Shimojima M."/>
            <person name="Toyokawa M."/>
            <person name="Uesaka K."/>
        </authorList>
    </citation>
    <scope>NUCLEOTIDE SEQUENCE [LARGE SCALE GENOMIC DNA]</scope>
    <source>
        <strain evidence="2 3">IFM 12276</strain>
    </source>
</reference>
<feature type="compositionally biased region" description="Basic and acidic residues" evidence="1">
    <location>
        <begin position="252"/>
        <end position="262"/>
    </location>
</feature>
<evidence type="ECO:0000313" key="2">
    <source>
        <dbReference type="EMBL" id="BDU01898.1"/>
    </source>
</evidence>
<evidence type="ECO:0000313" key="3">
    <source>
        <dbReference type="Proteomes" id="UP001317870"/>
    </source>
</evidence>
<protein>
    <submittedName>
        <fullName evidence="2">Uncharacterized protein</fullName>
    </submittedName>
</protein>
<gene>
    <name evidence="2" type="ORF">IFM12276_49260</name>
</gene>
<feature type="compositionally biased region" description="Acidic residues" evidence="1">
    <location>
        <begin position="360"/>
        <end position="370"/>
    </location>
</feature>
<dbReference type="EMBL" id="AP026978">
    <property type="protein sequence ID" value="BDU01898.1"/>
    <property type="molecule type" value="Genomic_DNA"/>
</dbReference>
<keyword evidence="3" id="KW-1185">Reference proteome</keyword>
<dbReference type="RefSeq" id="WP_281916873.1">
    <property type="nucleotide sequence ID" value="NZ_AP026976.1"/>
</dbReference>
<feature type="compositionally biased region" description="Low complexity" evidence="1">
    <location>
        <begin position="290"/>
        <end position="326"/>
    </location>
</feature>
<name>A0ABM8D3D3_9NOCA</name>